<evidence type="ECO:0000313" key="2">
    <source>
        <dbReference type="Proteomes" id="UP000070544"/>
    </source>
</evidence>
<accession>A0A139AIW3</accession>
<proteinExistence type="predicted"/>
<gene>
    <name evidence="1" type="ORF">M427DRAFT_31119</name>
</gene>
<dbReference type="OrthoDB" id="15060at2759"/>
<name>A0A139AIW3_GONPJ</name>
<organism evidence="1 2">
    <name type="scientific">Gonapodya prolifera (strain JEL478)</name>
    <name type="common">Monoblepharis prolifera</name>
    <dbReference type="NCBI Taxonomy" id="1344416"/>
    <lineage>
        <taxon>Eukaryota</taxon>
        <taxon>Fungi</taxon>
        <taxon>Fungi incertae sedis</taxon>
        <taxon>Chytridiomycota</taxon>
        <taxon>Chytridiomycota incertae sedis</taxon>
        <taxon>Monoblepharidomycetes</taxon>
        <taxon>Monoblepharidales</taxon>
        <taxon>Gonapodyaceae</taxon>
        <taxon>Gonapodya</taxon>
    </lineage>
</organism>
<protein>
    <submittedName>
        <fullName evidence="1">Uncharacterized protein</fullName>
    </submittedName>
</protein>
<dbReference type="AlphaFoldDB" id="A0A139AIW3"/>
<keyword evidence="2" id="KW-1185">Reference proteome</keyword>
<dbReference type="PANTHER" id="PTHR36179">
    <property type="entry name" value="LUD_DOM DOMAIN-CONTAINING PROTEIN"/>
    <property type="match status" value="1"/>
</dbReference>
<dbReference type="Proteomes" id="UP000070544">
    <property type="component" value="Unassembled WGS sequence"/>
</dbReference>
<reference evidence="1 2" key="1">
    <citation type="journal article" date="2015" name="Genome Biol. Evol.">
        <title>Phylogenomic analyses indicate that early fungi evolved digesting cell walls of algal ancestors of land plants.</title>
        <authorList>
            <person name="Chang Y."/>
            <person name="Wang S."/>
            <person name="Sekimoto S."/>
            <person name="Aerts A.L."/>
            <person name="Choi C."/>
            <person name="Clum A."/>
            <person name="LaButti K.M."/>
            <person name="Lindquist E.A."/>
            <person name="Yee Ngan C."/>
            <person name="Ohm R.A."/>
            <person name="Salamov A.A."/>
            <person name="Grigoriev I.V."/>
            <person name="Spatafora J.W."/>
            <person name="Berbee M.L."/>
        </authorList>
    </citation>
    <scope>NUCLEOTIDE SEQUENCE [LARGE SCALE GENOMIC DNA]</scope>
    <source>
        <strain evidence="1 2">JEL478</strain>
    </source>
</reference>
<dbReference type="EMBL" id="KQ965751">
    <property type="protein sequence ID" value="KXS16736.1"/>
    <property type="molecule type" value="Genomic_DNA"/>
</dbReference>
<sequence length="98" mass="10658">MALRMAAKLRQEGYMSLFPPFCLLRPFCPTFADYFFASPNPISSSGSIVTVERTGTKTAGQISSSDVVFFAGLIKIVAGGVEETHERVNEFAVALESF</sequence>
<evidence type="ECO:0000313" key="1">
    <source>
        <dbReference type="EMBL" id="KXS16736.1"/>
    </source>
</evidence>
<dbReference type="PANTHER" id="PTHR36179:SF2">
    <property type="entry name" value="LUD DOMAIN-CONTAINING PROTEIN"/>
    <property type="match status" value="1"/>
</dbReference>